<proteinExistence type="predicted"/>
<dbReference type="RefSeq" id="WP_275630917.1">
    <property type="nucleotide sequence ID" value="NZ_JARGYD010000001.1"/>
</dbReference>
<gene>
    <name evidence="1" type="ORF">ACFOGP_13010</name>
</gene>
<organism evidence="1 2">
    <name type="scientific">Psychromarinibacter halotolerans</name>
    <dbReference type="NCBI Taxonomy" id="1775175"/>
    <lineage>
        <taxon>Bacteria</taxon>
        <taxon>Pseudomonadati</taxon>
        <taxon>Pseudomonadota</taxon>
        <taxon>Alphaproteobacteria</taxon>
        <taxon>Rhodobacterales</taxon>
        <taxon>Paracoccaceae</taxon>
        <taxon>Psychromarinibacter</taxon>
    </lineage>
</organism>
<reference evidence="2" key="1">
    <citation type="journal article" date="2019" name="Int. J. Syst. Evol. Microbiol.">
        <title>The Global Catalogue of Microorganisms (GCM) 10K type strain sequencing project: providing services to taxonomists for standard genome sequencing and annotation.</title>
        <authorList>
            <consortium name="The Broad Institute Genomics Platform"/>
            <consortium name="The Broad Institute Genome Sequencing Center for Infectious Disease"/>
            <person name="Wu L."/>
            <person name="Ma J."/>
        </authorList>
    </citation>
    <scope>NUCLEOTIDE SEQUENCE [LARGE SCALE GENOMIC DNA]</scope>
    <source>
        <strain evidence="2">KCTC 52366</strain>
    </source>
</reference>
<accession>A0ABV7GTW1</accession>
<name>A0ABV7GTW1_9RHOB</name>
<dbReference type="Proteomes" id="UP001595632">
    <property type="component" value="Unassembled WGS sequence"/>
</dbReference>
<keyword evidence="2" id="KW-1185">Reference proteome</keyword>
<dbReference type="EMBL" id="JBHRTB010000010">
    <property type="protein sequence ID" value="MFC3143635.1"/>
    <property type="molecule type" value="Genomic_DNA"/>
</dbReference>
<evidence type="ECO:0000313" key="2">
    <source>
        <dbReference type="Proteomes" id="UP001595632"/>
    </source>
</evidence>
<evidence type="ECO:0000313" key="1">
    <source>
        <dbReference type="EMBL" id="MFC3143635.1"/>
    </source>
</evidence>
<comment type="caution">
    <text evidence="1">The sequence shown here is derived from an EMBL/GenBank/DDBJ whole genome shotgun (WGS) entry which is preliminary data.</text>
</comment>
<evidence type="ECO:0008006" key="3">
    <source>
        <dbReference type="Google" id="ProtNLM"/>
    </source>
</evidence>
<sequence>MTLIKATDAGAGDECVDLAERQLMEALRAVAEVTEKIRRQEFDSLADMPKVAASASAAARQLLTEKNRVYEQQKRTVGVVHDYAIDFDAARDEIGRRLARLRAAGDG</sequence>
<protein>
    <recommendedName>
        <fullName evidence="3">PE family protein</fullName>
    </recommendedName>
</protein>